<dbReference type="InterPro" id="IPR024412">
    <property type="entry name" value="Lsr2_dim_dom"/>
</dbReference>
<dbReference type="AlphaFoldDB" id="E2S970"/>
<dbReference type="RefSeq" id="WP_007078078.1">
    <property type="nucleotide sequence ID" value="NZ_CM001024.1"/>
</dbReference>
<evidence type="ECO:0000259" key="2">
    <source>
        <dbReference type="Pfam" id="PF11774"/>
    </source>
</evidence>
<dbReference type="InterPro" id="IPR055370">
    <property type="entry name" value="Lsr2_DNA-bd"/>
</dbReference>
<keyword evidence="1" id="KW-0238">DNA-binding</keyword>
<feature type="domain" description="Lsr2 dimerization" evidence="2">
    <location>
        <begin position="1"/>
        <end position="60"/>
    </location>
</feature>
<gene>
    <name evidence="4" type="ORF">HMPREF0063_11056</name>
</gene>
<keyword evidence="5" id="KW-1185">Reference proteome</keyword>
<evidence type="ECO:0000313" key="4">
    <source>
        <dbReference type="EMBL" id="EFQ84340.1"/>
    </source>
</evidence>
<dbReference type="InterPro" id="IPR036625">
    <property type="entry name" value="E3-bd_dom_sf"/>
</dbReference>
<evidence type="ECO:0000313" key="5">
    <source>
        <dbReference type="Proteomes" id="UP000003111"/>
    </source>
</evidence>
<evidence type="ECO:0000256" key="1">
    <source>
        <dbReference type="ARBA" id="ARBA00023125"/>
    </source>
</evidence>
<evidence type="ECO:0008006" key="6">
    <source>
        <dbReference type="Google" id="ProtNLM"/>
    </source>
</evidence>
<dbReference type="InterPro" id="IPR042261">
    <property type="entry name" value="Lsr2-like_dimerization"/>
</dbReference>
<reference evidence="4" key="1">
    <citation type="submission" date="2010-08" db="EMBL/GenBank/DDBJ databases">
        <authorList>
            <person name="Muzny D."/>
            <person name="Qin X."/>
            <person name="Buhay C."/>
            <person name="Dugan-Rocha S."/>
            <person name="Ding Y."/>
            <person name="Chen G."/>
            <person name="Hawes A."/>
            <person name="Holder M."/>
            <person name="Jhangiani S."/>
            <person name="Johnson A."/>
            <person name="Khan Z."/>
            <person name="Li Z."/>
            <person name="Liu W."/>
            <person name="Liu X."/>
            <person name="Perez L."/>
            <person name="Shen H."/>
            <person name="Wang Q."/>
            <person name="Watt J."/>
            <person name="Xi L."/>
            <person name="Xin Y."/>
            <person name="Zhou J."/>
            <person name="Deng J."/>
            <person name="Jiang H."/>
            <person name="Liu Y."/>
            <person name="Qu J."/>
            <person name="Song X.-Z."/>
            <person name="Zhang L."/>
            <person name="Villasana D."/>
            <person name="Johnson A."/>
            <person name="Liu J."/>
            <person name="Liyanage D."/>
            <person name="Lorensuhewa L."/>
            <person name="Robinson T."/>
            <person name="Song A."/>
            <person name="Song B.-B."/>
            <person name="Dinh H."/>
            <person name="Thornton R."/>
            <person name="Coyle M."/>
            <person name="Francisco L."/>
            <person name="Jackson L."/>
            <person name="Javaid M."/>
            <person name="Korchina V."/>
            <person name="Kovar C."/>
            <person name="Mata R."/>
            <person name="Mathew T."/>
            <person name="Ngo R."/>
            <person name="Nguyen L."/>
            <person name="Nguyen N."/>
            <person name="Okwuonu G."/>
            <person name="Ongeri F."/>
            <person name="Pham C."/>
            <person name="Simmons D."/>
            <person name="Wilczek-Boney K."/>
            <person name="Hale W."/>
            <person name="Jakkamsetti A."/>
            <person name="Pham P."/>
            <person name="Ruth R."/>
            <person name="San Lucas F."/>
            <person name="Warren J."/>
            <person name="Zhang J."/>
            <person name="Zhao Z."/>
            <person name="Zhou C."/>
            <person name="Zhu D."/>
            <person name="Lee S."/>
            <person name="Bess C."/>
            <person name="Blankenburg K."/>
            <person name="Forbes L."/>
            <person name="Fu Q."/>
            <person name="Gubbala S."/>
            <person name="Hirani K."/>
            <person name="Jayaseelan J.C."/>
            <person name="Lara F."/>
            <person name="Munidasa M."/>
            <person name="Palculict T."/>
            <person name="Patil S."/>
            <person name="Pu L.-L."/>
            <person name="Saada N."/>
            <person name="Tang L."/>
            <person name="Weissenberger G."/>
            <person name="Zhu Y."/>
            <person name="Hemphill L."/>
            <person name="Shang Y."/>
            <person name="Youmans B."/>
            <person name="Ayvaz T."/>
            <person name="Ross M."/>
            <person name="Santibanez J."/>
            <person name="Aqrawi P."/>
            <person name="Gross S."/>
            <person name="Joshi V."/>
            <person name="Fowler G."/>
            <person name="Nazareth L."/>
            <person name="Reid J."/>
            <person name="Worley K."/>
            <person name="Petrosino J."/>
            <person name="Highlander S."/>
            <person name="Gibbs R."/>
        </authorList>
    </citation>
    <scope>NUCLEOTIDE SEQUENCE [LARGE SCALE GENOMIC DNA]</scope>
    <source>
        <strain evidence="4">DSM 15272</strain>
    </source>
</reference>
<dbReference type="HOGENOM" id="CLU_139818_0_0_11"/>
<feature type="domain" description="Lsr2 DNA-binding" evidence="3">
    <location>
        <begin position="73"/>
        <end position="108"/>
    </location>
</feature>
<proteinExistence type="predicted"/>
<dbReference type="eggNOG" id="ENOG5032RKK">
    <property type="taxonomic scope" value="Bacteria"/>
</dbReference>
<dbReference type="OrthoDB" id="4113332at2"/>
<dbReference type="Gene3D" id="4.10.320.10">
    <property type="entry name" value="E3-binding domain"/>
    <property type="match status" value="1"/>
</dbReference>
<dbReference type="Pfam" id="PF23359">
    <property type="entry name" value="Lsr2_DNA-bd"/>
    <property type="match status" value="1"/>
</dbReference>
<protein>
    <recommendedName>
        <fullName evidence="6">Lsr2 family protein</fullName>
    </recommendedName>
</protein>
<evidence type="ECO:0000259" key="3">
    <source>
        <dbReference type="Pfam" id="PF23359"/>
    </source>
</evidence>
<name>E2S970_9ACTN</name>
<dbReference type="GO" id="GO:0016746">
    <property type="term" value="F:acyltransferase activity"/>
    <property type="evidence" value="ECO:0007669"/>
    <property type="project" value="InterPro"/>
</dbReference>
<dbReference type="Gene3D" id="3.30.60.230">
    <property type="entry name" value="Lsr2, dimerization domain"/>
    <property type="match status" value="1"/>
</dbReference>
<organism evidence="4 5">
    <name type="scientific">Aeromicrobium marinum DSM 15272</name>
    <dbReference type="NCBI Taxonomy" id="585531"/>
    <lineage>
        <taxon>Bacteria</taxon>
        <taxon>Bacillati</taxon>
        <taxon>Actinomycetota</taxon>
        <taxon>Actinomycetes</taxon>
        <taxon>Propionibacteriales</taxon>
        <taxon>Nocardioidaceae</taxon>
        <taxon>Aeromicrobium</taxon>
    </lineage>
</organism>
<dbReference type="EMBL" id="ACLF03000003">
    <property type="protein sequence ID" value="EFQ84340.1"/>
    <property type="molecule type" value="Genomic_DNA"/>
</dbReference>
<dbReference type="Proteomes" id="UP000003111">
    <property type="component" value="Unassembled WGS sequence"/>
</dbReference>
<dbReference type="GO" id="GO:0003677">
    <property type="term" value="F:DNA binding"/>
    <property type="evidence" value="ECO:0007669"/>
    <property type="project" value="UniProtKB-KW"/>
</dbReference>
<dbReference type="STRING" id="585531.HMPREF0063_11056"/>
<sequence length="109" mass="11385">MAKKTISAYFSDLSGEEITTAGPTVYFALDGVGYEIDLTESEHTALRDVLAPYTALARRAAGGRRTGSTGAASGPAPKDVRAWAVEQGLDVPSRGRIPASISEAYTAAH</sequence>
<accession>E2S970</accession>
<comment type="caution">
    <text evidence="4">The sequence shown here is derived from an EMBL/GenBank/DDBJ whole genome shotgun (WGS) entry which is preliminary data.</text>
</comment>
<dbReference type="Pfam" id="PF11774">
    <property type="entry name" value="Lsr2"/>
    <property type="match status" value="1"/>
</dbReference>